<dbReference type="Gene3D" id="3.40.50.300">
    <property type="entry name" value="P-loop containing nucleotide triphosphate hydrolases"/>
    <property type="match status" value="1"/>
</dbReference>
<dbReference type="EMBL" id="UINC01061314">
    <property type="protein sequence ID" value="SVB86761.1"/>
    <property type="molecule type" value="Genomic_DNA"/>
</dbReference>
<name>A0A382HJT0_9ZZZZ</name>
<organism evidence="1">
    <name type="scientific">marine metagenome</name>
    <dbReference type="NCBI Taxonomy" id="408172"/>
    <lineage>
        <taxon>unclassified sequences</taxon>
        <taxon>metagenomes</taxon>
        <taxon>ecological metagenomes</taxon>
    </lineage>
</organism>
<protein>
    <submittedName>
        <fullName evidence="1">Uncharacterized protein</fullName>
    </submittedName>
</protein>
<dbReference type="InterPro" id="IPR027417">
    <property type="entry name" value="P-loop_NTPase"/>
</dbReference>
<reference evidence="1" key="1">
    <citation type="submission" date="2018-05" db="EMBL/GenBank/DDBJ databases">
        <authorList>
            <person name="Lanie J.A."/>
            <person name="Ng W.-L."/>
            <person name="Kazmierczak K.M."/>
            <person name="Andrzejewski T.M."/>
            <person name="Davidsen T.M."/>
            <person name="Wayne K.J."/>
            <person name="Tettelin H."/>
            <person name="Glass J.I."/>
            <person name="Rusch D."/>
            <person name="Podicherti R."/>
            <person name="Tsui H.-C.T."/>
            <person name="Winkler M.E."/>
        </authorList>
    </citation>
    <scope>NUCLEOTIDE SEQUENCE</scope>
</reference>
<dbReference type="SUPFAM" id="SSF52540">
    <property type="entry name" value="P-loop containing nucleoside triphosphate hydrolases"/>
    <property type="match status" value="1"/>
</dbReference>
<proteinExistence type="predicted"/>
<gene>
    <name evidence="1" type="ORF">METZ01_LOCUS239615</name>
</gene>
<accession>A0A382HJT0</accession>
<evidence type="ECO:0000313" key="1">
    <source>
        <dbReference type="EMBL" id="SVB86761.1"/>
    </source>
</evidence>
<sequence length="142" mass="16224">MAGLHERRPGMTVRERYRYPSIREALGRILQGNCVEFERYNPLTRDRDGEKGSLTLGDGEVLIVDGVVGLDIPEVRDVSSVRIYTESDESVRRTRVRKFYALKGLSEEEIDVLQQRRRLDEEPLIVATKEFADCVVDLGDPT</sequence>
<dbReference type="AlphaFoldDB" id="A0A382HJT0"/>